<feature type="transmembrane region" description="Helical" evidence="1">
    <location>
        <begin position="103"/>
        <end position="122"/>
    </location>
</feature>
<name>A0A1J1CDE7_CALAY</name>
<gene>
    <name evidence="2" type="ORF">Cabys_3511</name>
</gene>
<dbReference type="EMBL" id="CP018099">
    <property type="protein sequence ID" value="APF20257.1"/>
    <property type="molecule type" value="Genomic_DNA"/>
</dbReference>
<protein>
    <submittedName>
        <fullName evidence="2">Uncharacterized protein</fullName>
    </submittedName>
</protein>
<proteinExistence type="predicted"/>
<dbReference type="AlphaFoldDB" id="A0A1J1CDE7"/>
<sequence length="345" mass="39055">MGVLLIFNSLIFKPIALIGKSEFDYYRPFYVNCLKIKRGDYMQRLRVFILIFIIFSSLEAQNTETSRILEYRSPALWQVFEPDSVDARSILYFNRYAYQVAKYGVLSGIAGASLGAGLIWLNTRNQPTCDLGCAIAYAVATLGGGALGFALGTLYASIKYRDDVGKTIHTKKRNVVFKKTGISLELASPGFYRGLLYRRLTEKKYLPSTISVHYYTQEASYNYESTAAGETGPEMVFMDGRISGVSARLLWVDYRRVAGWLYGVEVGWGSGTLKEYRYNQWKNKSVSGMHVQLCFGSNMNITPVLGVTAFYRYRLYGFVEALQPQGYQSMDDRSSFVVGLVFYLY</sequence>
<reference evidence="2 3" key="1">
    <citation type="submission" date="2016-11" db="EMBL/GenBank/DDBJ databases">
        <title>Genomic analysis of Caldithrix abyssi and proposal of a novel bacterial phylum Caldithrichaeota.</title>
        <authorList>
            <person name="Kublanov I."/>
            <person name="Sigalova O."/>
            <person name="Gavrilov S."/>
            <person name="Lebedinsky A."/>
            <person name="Ivanova N."/>
            <person name="Daum C."/>
            <person name="Reddy T."/>
            <person name="Klenk H.P."/>
            <person name="Goker M."/>
            <person name="Reva O."/>
            <person name="Miroshnichenko M."/>
            <person name="Kyprides N."/>
            <person name="Woyke T."/>
            <person name="Gelfand M."/>
        </authorList>
    </citation>
    <scope>NUCLEOTIDE SEQUENCE [LARGE SCALE GENOMIC DNA]</scope>
    <source>
        <strain evidence="2 3">LF13</strain>
    </source>
</reference>
<evidence type="ECO:0000313" key="3">
    <source>
        <dbReference type="Proteomes" id="UP000183868"/>
    </source>
</evidence>
<evidence type="ECO:0000313" key="2">
    <source>
        <dbReference type="EMBL" id="APF20257.1"/>
    </source>
</evidence>
<dbReference type="KEGG" id="caby:Cabys_3511"/>
<accession>A0A1J1CDE7</accession>
<evidence type="ECO:0000256" key="1">
    <source>
        <dbReference type="SAM" id="Phobius"/>
    </source>
</evidence>
<keyword evidence="1" id="KW-1133">Transmembrane helix</keyword>
<organism evidence="2 3">
    <name type="scientific">Caldithrix abyssi DSM 13497</name>
    <dbReference type="NCBI Taxonomy" id="880073"/>
    <lineage>
        <taxon>Bacteria</taxon>
        <taxon>Pseudomonadati</taxon>
        <taxon>Calditrichota</taxon>
        <taxon>Calditrichia</taxon>
        <taxon>Calditrichales</taxon>
        <taxon>Calditrichaceae</taxon>
        <taxon>Caldithrix</taxon>
    </lineage>
</organism>
<feature type="transmembrane region" description="Helical" evidence="1">
    <location>
        <begin position="134"/>
        <end position="156"/>
    </location>
</feature>
<keyword evidence="1" id="KW-0812">Transmembrane</keyword>
<dbReference type="Proteomes" id="UP000183868">
    <property type="component" value="Chromosome"/>
</dbReference>
<keyword evidence="1" id="KW-0472">Membrane</keyword>